<dbReference type="PANTHER" id="PTHR30404">
    <property type="entry name" value="N-ACETYLMURAMOYL-L-ALANINE AMIDASE"/>
    <property type="match status" value="1"/>
</dbReference>
<organism evidence="4 5">
    <name type="scientific">Wansuia hejianensis</name>
    <dbReference type="NCBI Taxonomy" id="2763667"/>
    <lineage>
        <taxon>Bacteria</taxon>
        <taxon>Bacillati</taxon>
        <taxon>Bacillota</taxon>
        <taxon>Clostridia</taxon>
        <taxon>Lachnospirales</taxon>
        <taxon>Lachnospiraceae</taxon>
        <taxon>Wansuia</taxon>
    </lineage>
</organism>
<accession>A0A926EYZ8</accession>
<dbReference type="EMBL" id="JACRTK010000004">
    <property type="protein sequence ID" value="MBC8591551.1"/>
    <property type="molecule type" value="Genomic_DNA"/>
</dbReference>
<dbReference type="SMART" id="SM00646">
    <property type="entry name" value="Ami_3"/>
    <property type="match status" value="1"/>
</dbReference>
<dbReference type="GO" id="GO:0008745">
    <property type="term" value="F:N-acetylmuramoyl-L-alanine amidase activity"/>
    <property type="evidence" value="ECO:0007669"/>
    <property type="project" value="UniProtKB-EC"/>
</dbReference>
<evidence type="ECO:0000256" key="2">
    <source>
        <dbReference type="SAM" id="Phobius"/>
    </source>
</evidence>
<dbReference type="EC" id="3.5.1.28" evidence="4"/>
<dbReference type="SUPFAM" id="SSF53187">
    <property type="entry name" value="Zn-dependent exopeptidases"/>
    <property type="match status" value="1"/>
</dbReference>
<reference evidence="4 5" key="1">
    <citation type="submission" date="2020-08" db="EMBL/GenBank/DDBJ databases">
        <title>Genome public.</title>
        <authorList>
            <person name="Liu C."/>
            <person name="Sun Q."/>
        </authorList>
    </citation>
    <scope>NUCLEOTIDE SEQUENCE [LARGE SCALE GENOMIC DNA]</scope>
    <source>
        <strain evidence="4 5">NSJ-26</strain>
    </source>
</reference>
<feature type="transmembrane region" description="Helical" evidence="2">
    <location>
        <begin position="12"/>
        <end position="29"/>
    </location>
</feature>
<dbReference type="GO" id="GO:0030288">
    <property type="term" value="C:outer membrane-bounded periplasmic space"/>
    <property type="evidence" value="ECO:0007669"/>
    <property type="project" value="TreeGrafter"/>
</dbReference>
<dbReference type="AlphaFoldDB" id="A0A926EYZ8"/>
<protein>
    <submittedName>
        <fullName evidence="4">N-acetylmuramoyl-L-alanine amidase CwlD</fullName>
        <ecNumber evidence="4">3.5.1.28</ecNumber>
    </submittedName>
</protein>
<comment type="caution">
    <text evidence="4">The sequence shown here is derived from an EMBL/GenBank/DDBJ whole genome shotgun (WGS) entry which is preliminary data.</text>
</comment>
<dbReference type="Proteomes" id="UP000601522">
    <property type="component" value="Unassembled WGS sequence"/>
</dbReference>
<evidence type="ECO:0000313" key="4">
    <source>
        <dbReference type="EMBL" id="MBC8591551.1"/>
    </source>
</evidence>
<gene>
    <name evidence="4" type="primary">cwlD</name>
    <name evidence="4" type="ORF">H8689_10555</name>
</gene>
<dbReference type="NCBIfam" id="TIGR02883">
    <property type="entry name" value="spore_cwlD"/>
    <property type="match status" value="1"/>
</dbReference>
<dbReference type="CDD" id="cd02696">
    <property type="entry name" value="MurNAc-LAA"/>
    <property type="match status" value="1"/>
</dbReference>
<dbReference type="Pfam" id="PF01520">
    <property type="entry name" value="Amidase_3"/>
    <property type="match status" value="1"/>
</dbReference>
<name>A0A926EYZ8_9FIRM</name>
<dbReference type="InterPro" id="IPR050695">
    <property type="entry name" value="N-acetylmuramoyl_amidase_3"/>
</dbReference>
<dbReference type="GO" id="GO:0009253">
    <property type="term" value="P:peptidoglycan catabolic process"/>
    <property type="evidence" value="ECO:0007669"/>
    <property type="project" value="InterPro"/>
</dbReference>
<proteinExistence type="predicted"/>
<keyword evidence="2" id="KW-0812">Transmembrane</keyword>
<evidence type="ECO:0000256" key="1">
    <source>
        <dbReference type="ARBA" id="ARBA00022801"/>
    </source>
</evidence>
<keyword evidence="5" id="KW-1185">Reference proteome</keyword>
<keyword evidence="2" id="KW-1133">Transmembrane helix</keyword>
<dbReference type="InterPro" id="IPR014234">
    <property type="entry name" value="Spore_CwlD"/>
</dbReference>
<dbReference type="PANTHER" id="PTHR30404:SF0">
    <property type="entry name" value="N-ACETYLMURAMOYL-L-ALANINE AMIDASE AMIC"/>
    <property type="match status" value="1"/>
</dbReference>
<keyword evidence="2" id="KW-0472">Membrane</keyword>
<sequence length="247" mass="28259">MRVIYIKKRDLYILFGIVILVFITGIFLNKRKEAKRAISLPISNRIIGIDPGHGGVDPGAVSKNGVHEDDINLQIALKLKRFIEQSGGVAILTRETDTGLYTEQSTTLREKKVEDLKKRKTVIEESECEVFITIHMNSFTSSRYYGAQTFYMKGSEEGQNLAQLIQEEFRNTLDKDNKREPAEREDIYLLKELEIPSVLIEAGFLSNPLEEKLLITDEYQEKIAWSIYSGIMKYFNELDGKLGVDSR</sequence>
<feature type="domain" description="MurNAc-LAA" evidence="3">
    <location>
        <begin position="120"/>
        <end position="232"/>
    </location>
</feature>
<dbReference type="Gene3D" id="3.40.630.40">
    <property type="entry name" value="Zn-dependent exopeptidases"/>
    <property type="match status" value="1"/>
</dbReference>
<keyword evidence="1 4" id="KW-0378">Hydrolase</keyword>
<dbReference type="InterPro" id="IPR002508">
    <property type="entry name" value="MurNAc-LAA_cat"/>
</dbReference>
<evidence type="ECO:0000259" key="3">
    <source>
        <dbReference type="SMART" id="SM00646"/>
    </source>
</evidence>
<evidence type="ECO:0000313" key="5">
    <source>
        <dbReference type="Proteomes" id="UP000601522"/>
    </source>
</evidence>
<dbReference type="RefSeq" id="WP_249324412.1">
    <property type="nucleotide sequence ID" value="NZ_JACRTK010000004.1"/>
</dbReference>